<dbReference type="SUPFAM" id="SSF56752">
    <property type="entry name" value="D-aminoacid aminotransferase-like PLP-dependent enzymes"/>
    <property type="match status" value="1"/>
</dbReference>
<dbReference type="Pfam" id="PF01063">
    <property type="entry name" value="Aminotran_4"/>
    <property type="match status" value="1"/>
</dbReference>
<sequence length="272" mass="31835">MTEAVLNSFIHNNKIYNVSEFDNIYSEKFPSIYEVIRIIDKVPIFLEEHYERLKHSAEIIGYKLNLSIESIKENINKMIELNYVDNYNIKIVLNDFNLNLNEYYYFIKSTYPEPKMYKEGVKACLYHAVRENPNAKIINAELRNEINNILNKGKYYEAILVNNGEITEGSRSNIFFIKDDSLYTSPLSKVLPGITRQKILNLCQKNNINIYEYPIYANEIESYDAAFISGTSPKVLPISKINDISFNTQNKLLLKIMNLYDEEIKIYISKQK</sequence>
<evidence type="ECO:0000256" key="4">
    <source>
        <dbReference type="RuleBase" id="RU004106"/>
    </source>
</evidence>
<dbReference type="Gene3D" id="3.30.470.10">
    <property type="match status" value="1"/>
</dbReference>
<comment type="cofactor">
    <cofactor evidence="1 5">
        <name>pyridoxal 5'-phosphate</name>
        <dbReference type="ChEBI" id="CHEBI:597326"/>
    </cofactor>
</comment>
<reference evidence="7" key="1">
    <citation type="submission" date="2017-02" db="EMBL/GenBank/DDBJ databases">
        <authorList>
            <person name="Varghese N."/>
            <person name="Submissions S."/>
        </authorList>
    </citation>
    <scope>NUCLEOTIDE SEQUENCE [LARGE SCALE GENOMIC DNA]</scope>
    <source>
        <strain evidence="7">USBA 833</strain>
    </source>
</reference>
<keyword evidence="7" id="KW-1185">Reference proteome</keyword>
<dbReference type="InterPro" id="IPR043132">
    <property type="entry name" value="BCAT-like_C"/>
</dbReference>
<dbReference type="GO" id="GO:0008483">
    <property type="term" value="F:transaminase activity"/>
    <property type="evidence" value="ECO:0007669"/>
    <property type="project" value="UniProtKB-KW"/>
</dbReference>
<dbReference type="FunFam" id="3.20.10.10:FF:000002">
    <property type="entry name" value="D-alanine aminotransferase"/>
    <property type="match status" value="1"/>
</dbReference>
<evidence type="ECO:0000313" key="7">
    <source>
        <dbReference type="Proteomes" id="UP000190105"/>
    </source>
</evidence>
<dbReference type="PANTHER" id="PTHR42743:SF11">
    <property type="entry name" value="AMINODEOXYCHORISMATE LYASE"/>
    <property type="match status" value="1"/>
</dbReference>
<name>A0A1T4X735_9CLOT</name>
<dbReference type="CDD" id="cd00449">
    <property type="entry name" value="PLPDE_IV"/>
    <property type="match status" value="1"/>
</dbReference>
<dbReference type="Proteomes" id="UP000190105">
    <property type="component" value="Unassembled WGS sequence"/>
</dbReference>
<accession>A0A1T4X735</accession>
<dbReference type="AlphaFoldDB" id="A0A1T4X735"/>
<dbReference type="EMBL" id="FUYH01000006">
    <property type="protein sequence ID" value="SKA84865.1"/>
    <property type="molecule type" value="Genomic_DNA"/>
</dbReference>
<evidence type="ECO:0000256" key="3">
    <source>
        <dbReference type="ARBA" id="ARBA00022898"/>
    </source>
</evidence>
<proteinExistence type="inferred from homology"/>
<dbReference type="PANTHER" id="PTHR42743">
    <property type="entry name" value="AMINO-ACID AMINOTRANSFERASE"/>
    <property type="match status" value="1"/>
</dbReference>
<dbReference type="RefSeq" id="WP_078696069.1">
    <property type="nucleotide sequence ID" value="NZ_FUYH01000006.1"/>
</dbReference>
<protein>
    <submittedName>
        <fullName evidence="6">Branched-chain amino acid aminotransferase</fullName>
    </submittedName>
</protein>
<dbReference type="InterPro" id="IPR050571">
    <property type="entry name" value="Class-IV_PLP-Dep_Aminotrnsfr"/>
</dbReference>
<dbReference type="InterPro" id="IPR036038">
    <property type="entry name" value="Aminotransferase-like"/>
</dbReference>
<dbReference type="InterPro" id="IPR043131">
    <property type="entry name" value="BCAT-like_N"/>
</dbReference>
<dbReference type="GO" id="GO:0008652">
    <property type="term" value="P:amino acid biosynthetic process"/>
    <property type="evidence" value="ECO:0007669"/>
    <property type="project" value="UniProtKB-ARBA"/>
</dbReference>
<keyword evidence="6" id="KW-0032">Aminotransferase</keyword>
<dbReference type="InterPro" id="IPR018300">
    <property type="entry name" value="Aminotrans_IV_CS"/>
</dbReference>
<dbReference type="Gene3D" id="3.20.10.10">
    <property type="entry name" value="D-amino Acid Aminotransferase, subunit A, domain 2"/>
    <property type="match status" value="1"/>
</dbReference>
<dbReference type="GO" id="GO:0046394">
    <property type="term" value="P:carboxylic acid biosynthetic process"/>
    <property type="evidence" value="ECO:0007669"/>
    <property type="project" value="UniProtKB-ARBA"/>
</dbReference>
<dbReference type="GO" id="GO:0005829">
    <property type="term" value="C:cytosol"/>
    <property type="evidence" value="ECO:0007669"/>
    <property type="project" value="TreeGrafter"/>
</dbReference>
<dbReference type="PROSITE" id="PS00770">
    <property type="entry name" value="AA_TRANSFER_CLASS_4"/>
    <property type="match status" value="1"/>
</dbReference>
<organism evidence="6 7">
    <name type="scientific">Caloramator quimbayensis</name>
    <dbReference type="NCBI Taxonomy" id="1147123"/>
    <lineage>
        <taxon>Bacteria</taxon>
        <taxon>Bacillati</taxon>
        <taxon>Bacillota</taxon>
        <taxon>Clostridia</taxon>
        <taxon>Eubacteriales</taxon>
        <taxon>Clostridiaceae</taxon>
        <taxon>Caloramator</taxon>
    </lineage>
</organism>
<evidence type="ECO:0000256" key="5">
    <source>
        <dbReference type="RuleBase" id="RU004516"/>
    </source>
</evidence>
<keyword evidence="6" id="KW-0808">Transferase</keyword>
<evidence type="ECO:0000256" key="2">
    <source>
        <dbReference type="ARBA" id="ARBA00009320"/>
    </source>
</evidence>
<dbReference type="OrthoDB" id="9805628at2"/>
<comment type="similarity">
    <text evidence="2 4">Belongs to the class-IV pyridoxal-phosphate-dependent aminotransferase family.</text>
</comment>
<gene>
    <name evidence="6" type="ORF">SAMN05443428_10678</name>
</gene>
<evidence type="ECO:0000313" key="6">
    <source>
        <dbReference type="EMBL" id="SKA84865.1"/>
    </source>
</evidence>
<evidence type="ECO:0000256" key="1">
    <source>
        <dbReference type="ARBA" id="ARBA00001933"/>
    </source>
</evidence>
<dbReference type="STRING" id="1147123.SAMN05443428_10678"/>
<keyword evidence="3 5" id="KW-0663">Pyridoxal phosphate</keyword>
<dbReference type="InterPro" id="IPR001544">
    <property type="entry name" value="Aminotrans_IV"/>
</dbReference>